<evidence type="ECO:0000313" key="1">
    <source>
        <dbReference type="Proteomes" id="UP000000437"/>
    </source>
</evidence>
<gene>
    <name evidence="2" type="primary">LOC108190122</name>
</gene>
<evidence type="ECO:0000313" key="2">
    <source>
        <dbReference type="RefSeq" id="XP_073808478.1"/>
    </source>
</evidence>
<proteinExistence type="predicted"/>
<name>A0AC58JPS2_DANRE</name>
<dbReference type="Proteomes" id="UP000000437">
    <property type="component" value="Chromosome 5"/>
</dbReference>
<accession>A0AC58JPS2</accession>
<sequence length="1354" mass="151364">MVSTITEGCFRQHFEPWGLDRLQSCQWLQLRAANGLTIPYVGYFELDVKLCGKLVTGCGLLVVRDPPDGMSLEVPGVLGMNILSRCYQELFGQHGNALFNLPVLTQLPSVSSALQYCHQVSARKPSDHVGCVRVRGRRVCRIPGGTMKLVAATCSAHYFGHVVLFEPPESGLPAGLLASPALVSVNRGTVYVPIVNVGAVEVVLCPATMMGNLKEVYIVSLPAGVSEEKPVAAMIQSHSVVGSPSFFQQIESLDLSVLSPPEQGQVRALLQKYQAVFSDHESDLGCTSLISHDIPLLDDAPVRQRYRRIPPSEYEVVKTHINQLLEAGIVRESCSPYASPIVLVKKKDGGLRMCVDYRHLNAKTRRDAFPLPRIEESLDSLSGARWFSTLDLASGYLQVPVSEQDKPKTAFCTPFGLFEWNRMPFGLCNAPSTFQRLMERLFGDQRCQSLLLYLDDVVVFSSSIDQHLERLEMVLGRLEKEGLKAKLEKCAFFRREVKYLGHVISAQGVATDPGKIEAVTHWRCPGTVSELRTFLGFASYYRRFVEGFAKLAAPLHRLVAEVGGSKSGKHRKQSLTHVWTEQCQMAFEALKRKLTSAPILAYADFSKPFILEVDASYGGLGAVLSQDFEGKVRPIAYASRGLRPSERNMTNYSSMKLEFLALKWAMVEKFREYLLGHKCIVFTDNNPLSHLATAKLGATEQRWAAELAAFDFEVKYRAGKSNGNADALSRQNLVDKSVVGELAVSSKIPEALQQAISKGCPVQADMRTISTLPGYSVPDLRCMQEADPVIGPVIRFWEQGQRPGLEERKLLTKPVLTLLQQWNRFEEREGVLYRKIFRPDGGEVCHQLVLPDVLKEEVWIQLHQQHGHQGVERTSELIRQRCYWPNMLADVTRWCHECERCQLAKDTGPVARAFMGHLLASKPNEILAIDFTMLEPSYCGKENVLVMTDVFSKFSMAVSTRDQRAETVAKVLVEEWFYKYGVPGRIHSDQGRNFESTLIRQLCELYQVKKSRTTPYHPAGNGQCERFNRTLHNLLRTLPDSRKRDWVSCLSQVIFCYNTTPNQVTGESPHYLMFGQEPRLPVDFLLGQVPEPTVGSVHHWVLEHRRRLQVAFEGAQGRLKAAAARRKNLHDQHVRDQPLVEGQLVYLRDHAVRGRHKIKDLWSSVVYRVVHSAEEGGAVYAIAPVTSPGKMRRVHRSQLKACVPRGKVCSDQPKGVVEIQEDPQEDAQELDLEAVDLAVMVPVVPQATQGVGPRDGLHPMQSRVQEDLPGDLSPVRAIVVEPQGPGVEPVAREREVLTEPPNDSVVPPRRSARVGAGQHTNLHHLPRGVGEVRSGPMNHEVVSNNISVLFRPWS</sequence>
<dbReference type="RefSeq" id="XP_073808478.1">
    <property type="nucleotide sequence ID" value="XM_073952377.1"/>
</dbReference>
<keyword evidence="1" id="KW-1185">Reference proteome</keyword>
<reference evidence="2" key="1">
    <citation type="submission" date="2025-08" db="UniProtKB">
        <authorList>
            <consortium name="RefSeq"/>
        </authorList>
    </citation>
    <scope>IDENTIFICATION</scope>
    <source>
        <strain evidence="2">Tuebingen</strain>
        <tissue evidence="2">Fibroblasts and whole tissue</tissue>
    </source>
</reference>
<protein>
    <submittedName>
        <fullName evidence="2">Retrovirus-related Pol polyprotein from transposon opus</fullName>
    </submittedName>
</protein>
<organism evidence="1 2">
    <name type="scientific">Danio rerio</name>
    <name type="common">Zebrafish</name>
    <name type="synonym">Brachydanio rerio</name>
    <dbReference type="NCBI Taxonomy" id="7955"/>
    <lineage>
        <taxon>Eukaryota</taxon>
        <taxon>Metazoa</taxon>
        <taxon>Chordata</taxon>
        <taxon>Craniata</taxon>
        <taxon>Vertebrata</taxon>
        <taxon>Euteleostomi</taxon>
        <taxon>Actinopterygii</taxon>
        <taxon>Neopterygii</taxon>
        <taxon>Teleostei</taxon>
        <taxon>Ostariophysi</taxon>
        <taxon>Cypriniformes</taxon>
        <taxon>Danionidae</taxon>
        <taxon>Danioninae</taxon>
        <taxon>Danio</taxon>
    </lineage>
</organism>